<dbReference type="AlphaFoldDB" id="A0A7W3NWR0"/>
<feature type="domain" description="Thiamine pyrophosphate enzyme N-terminal TPP-binding" evidence="6">
    <location>
        <begin position="10"/>
        <end position="120"/>
    </location>
</feature>
<dbReference type="SUPFAM" id="SSF52518">
    <property type="entry name" value="Thiamin diphosphate-binding fold (THDP-binding)"/>
    <property type="match status" value="2"/>
</dbReference>
<dbReference type="Gene3D" id="3.40.50.1220">
    <property type="entry name" value="TPP-binding domain"/>
    <property type="match status" value="1"/>
</dbReference>
<evidence type="ECO:0000259" key="6">
    <source>
        <dbReference type="Pfam" id="PF02776"/>
    </source>
</evidence>
<name>A0A7W3NWR0_STRMR</name>
<feature type="domain" description="Thiamine pyrophosphate enzyme central" evidence="4">
    <location>
        <begin position="197"/>
        <end position="321"/>
    </location>
</feature>
<dbReference type="Pfam" id="PF00205">
    <property type="entry name" value="TPP_enzyme_M"/>
    <property type="match status" value="1"/>
</dbReference>
<dbReference type="SUPFAM" id="SSF52467">
    <property type="entry name" value="DHS-like NAD/FAD-binding domain"/>
    <property type="match status" value="1"/>
</dbReference>
<dbReference type="InterPro" id="IPR045229">
    <property type="entry name" value="TPP_enz"/>
</dbReference>
<dbReference type="CDD" id="cd07035">
    <property type="entry name" value="TPP_PYR_POX_like"/>
    <property type="match status" value="1"/>
</dbReference>
<comment type="similarity">
    <text evidence="1 3">Belongs to the TPP enzyme family.</text>
</comment>
<dbReference type="GO" id="GO:0009097">
    <property type="term" value="P:isoleucine biosynthetic process"/>
    <property type="evidence" value="ECO:0007669"/>
    <property type="project" value="TreeGrafter"/>
</dbReference>
<proteinExistence type="inferred from homology"/>
<organism evidence="7 8">
    <name type="scientific">Streptomyces murinus</name>
    <dbReference type="NCBI Taxonomy" id="33900"/>
    <lineage>
        <taxon>Bacteria</taxon>
        <taxon>Bacillati</taxon>
        <taxon>Actinomycetota</taxon>
        <taxon>Actinomycetes</taxon>
        <taxon>Kitasatosporales</taxon>
        <taxon>Streptomycetaceae</taxon>
        <taxon>Streptomyces</taxon>
    </lineage>
</organism>
<dbReference type="Pfam" id="PF02776">
    <property type="entry name" value="TPP_enzyme_N"/>
    <property type="match status" value="1"/>
</dbReference>
<evidence type="ECO:0000259" key="5">
    <source>
        <dbReference type="Pfam" id="PF02775"/>
    </source>
</evidence>
<dbReference type="EC" id="2.2.1.6" evidence="7"/>
<dbReference type="EMBL" id="JACJIJ010000002">
    <property type="protein sequence ID" value="MBA9058052.1"/>
    <property type="molecule type" value="Genomic_DNA"/>
</dbReference>
<dbReference type="InterPro" id="IPR029061">
    <property type="entry name" value="THDP-binding"/>
</dbReference>
<dbReference type="GO" id="GO:0000287">
    <property type="term" value="F:magnesium ion binding"/>
    <property type="evidence" value="ECO:0007669"/>
    <property type="project" value="InterPro"/>
</dbReference>
<feature type="domain" description="Thiamine pyrophosphate enzyme TPP-binding" evidence="5">
    <location>
        <begin position="411"/>
        <end position="547"/>
    </location>
</feature>
<accession>A0A7W3NWR0</accession>
<gene>
    <name evidence="7" type="ORF">HDA42_007230</name>
</gene>
<evidence type="ECO:0000256" key="3">
    <source>
        <dbReference type="RuleBase" id="RU362132"/>
    </source>
</evidence>
<evidence type="ECO:0000256" key="2">
    <source>
        <dbReference type="ARBA" id="ARBA00023052"/>
    </source>
</evidence>
<comment type="caution">
    <text evidence="7">The sequence shown here is derived from an EMBL/GenBank/DDBJ whole genome shotgun (WGS) entry which is preliminary data.</text>
</comment>
<dbReference type="PANTHER" id="PTHR18968:SF167">
    <property type="entry name" value="ACETOLACTATE SYNTHASE LARGE SUBUNIT ILVB2-RELATED"/>
    <property type="match status" value="1"/>
</dbReference>
<dbReference type="GO" id="GO:0050660">
    <property type="term" value="F:flavin adenine dinucleotide binding"/>
    <property type="evidence" value="ECO:0007669"/>
    <property type="project" value="TreeGrafter"/>
</dbReference>
<sequence>MSKRYTDAWSAIVDLLVANEVDTCFGLPGDDLELLRALDTAGLDLVPCRDQRNAMYMATGYALQSGRLAVCALGKGPAVTHAATGLLEARESGAQVLVLAAGVAERRRGSGGFQELDQIAAVAPLVRWAHRVGHPDRVVPATVTALTRAAGPPPGPVYLEVPDDVRTAEVLVTGPRPTPPERLVLESVPVMPGPGLAAIRASRRPVVLVGGGMRHRNDDGVVEHFAERLGAAIFTTASGRGAVDERHPLFCGLAGLYAAAPTRALWSSCDLVVSLAGRLEETAVEGGTPWPPVTVVQVNVDPGGLSAEFAGPRVLADARHAVLGWSRALEEDPGAGKAEQGGHADAPGAWPDRIAAARKAMSLDVAAELARAATLPGIRIAELLATLDATAGEPRVLVQENGLQDMWSYCFPFHAGGGSIVPSEQTPLGFGAAAAIGVKRAAPDHEVTAIVGDGAFLAARADIAVTAPAHGGVLYVVLCNGGYGWLDAQRARLGLDADRYPFTRPGAPPPVVDGPDIHCRVLRDKAALTDEIRAARRFCAQGGTAVLMVPVAPDDIAPPIRDAEVVPQ</sequence>
<dbReference type="PANTHER" id="PTHR18968">
    <property type="entry name" value="THIAMINE PYROPHOSPHATE ENZYMES"/>
    <property type="match status" value="1"/>
</dbReference>
<dbReference type="GO" id="GO:0030976">
    <property type="term" value="F:thiamine pyrophosphate binding"/>
    <property type="evidence" value="ECO:0007669"/>
    <property type="project" value="InterPro"/>
</dbReference>
<dbReference type="Pfam" id="PF02775">
    <property type="entry name" value="TPP_enzyme_C"/>
    <property type="match status" value="1"/>
</dbReference>
<evidence type="ECO:0000313" key="8">
    <source>
        <dbReference type="Proteomes" id="UP000577386"/>
    </source>
</evidence>
<dbReference type="InterPro" id="IPR011766">
    <property type="entry name" value="TPP_enzyme_TPP-bd"/>
</dbReference>
<dbReference type="Gene3D" id="3.40.50.970">
    <property type="match status" value="2"/>
</dbReference>
<dbReference type="GO" id="GO:0005948">
    <property type="term" value="C:acetolactate synthase complex"/>
    <property type="evidence" value="ECO:0007669"/>
    <property type="project" value="TreeGrafter"/>
</dbReference>
<dbReference type="RefSeq" id="WP_182778196.1">
    <property type="nucleotide sequence ID" value="NZ_BAAAHW010000020.1"/>
</dbReference>
<dbReference type="InterPro" id="IPR012000">
    <property type="entry name" value="Thiamin_PyroP_enz_cen_dom"/>
</dbReference>
<dbReference type="InterPro" id="IPR029035">
    <property type="entry name" value="DHS-like_NAD/FAD-binding_dom"/>
</dbReference>
<keyword evidence="2 3" id="KW-0786">Thiamine pyrophosphate</keyword>
<protein>
    <submittedName>
        <fullName evidence="7">Acetolactate synthase-1/2/3 large subunit</fullName>
        <ecNumber evidence="7">2.2.1.6</ecNumber>
    </submittedName>
</protein>
<dbReference type="GO" id="GO:0009099">
    <property type="term" value="P:L-valine biosynthetic process"/>
    <property type="evidence" value="ECO:0007669"/>
    <property type="project" value="TreeGrafter"/>
</dbReference>
<evidence type="ECO:0000259" key="4">
    <source>
        <dbReference type="Pfam" id="PF00205"/>
    </source>
</evidence>
<evidence type="ECO:0000256" key="1">
    <source>
        <dbReference type="ARBA" id="ARBA00007812"/>
    </source>
</evidence>
<reference evidence="7 8" key="1">
    <citation type="submission" date="2020-08" db="EMBL/GenBank/DDBJ databases">
        <title>Sequencing the genomes of 1000 actinobacteria strains.</title>
        <authorList>
            <person name="Klenk H.-P."/>
        </authorList>
    </citation>
    <scope>NUCLEOTIDE SEQUENCE [LARGE SCALE GENOMIC DNA]</scope>
    <source>
        <strain evidence="7 8">DSM 41827</strain>
    </source>
</reference>
<keyword evidence="7" id="KW-0808">Transferase</keyword>
<dbReference type="GO" id="GO:0003984">
    <property type="term" value="F:acetolactate synthase activity"/>
    <property type="evidence" value="ECO:0007669"/>
    <property type="project" value="UniProtKB-EC"/>
</dbReference>
<dbReference type="Proteomes" id="UP000577386">
    <property type="component" value="Unassembled WGS sequence"/>
</dbReference>
<dbReference type="GeneID" id="93978498"/>
<keyword evidence="8" id="KW-1185">Reference proteome</keyword>
<dbReference type="InterPro" id="IPR012001">
    <property type="entry name" value="Thiamin_PyroP_enz_TPP-bd_dom"/>
</dbReference>
<dbReference type="CDD" id="cd00568">
    <property type="entry name" value="TPP_enzymes"/>
    <property type="match status" value="1"/>
</dbReference>
<evidence type="ECO:0000313" key="7">
    <source>
        <dbReference type="EMBL" id="MBA9058052.1"/>
    </source>
</evidence>